<keyword evidence="9 10" id="KW-0998">Cell outer membrane</keyword>
<evidence type="ECO:0000256" key="5">
    <source>
        <dbReference type="ARBA" id="ARBA00022729"/>
    </source>
</evidence>
<dbReference type="InterPro" id="IPR000531">
    <property type="entry name" value="Beta-barrel_TonB"/>
</dbReference>
<protein>
    <submittedName>
        <fullName evidence="15">SusC/RagA family TonB-linked outer membrane protein</fullName>
    </submittedName>
</protein>
<evidence type="ECO:0000256" key="6">
    <source>
        <dbReference type="ARBA" id="ARBA00023077"/>
    </source>
</evidence>
<evidence type="ECO:0000256" key="2">
    <source>
        <dbReference type="ARBA" id="ARBA00022448"/>
    </source>
</evidence>
<evidence type="ECO:0000256" key="1">
    <source>
        <dbReference type="ARBA" id="ARBA00004571"/>
    </source>
</evidence>
<keyword evidence="3 10" id="KW-1134">Transmembrane beta strand</keyword>
<dbReference type="InterPro" id="IPR039426">
    <property type="entry name" value="TonB-dep_rcpt-like"/>
</dbReference>
<feature type="domain" description="TonB-dependent receptor plug" evidence="14">
    <location>
        <begin position="118"/>
        <end position="248"/>
    </location>
</feature>
<evidence type="ECO:0000313" key="15">
    <source>
        <dbReference type="EMBL" id="MFD2248217.1"/>
    </source>
</evidence>
<evidence type="ECO:0000256" key="3">
    <source>
        <dbReference type="ARBA" id="ARBA00022452"/>
    </source>
</evidence>
<name>A0ABW5D0L2_9BACT</name>
<keyword evidence="5 12" id="KW-0732">Signal</keyword>
<dbReference type="PROSITE" id="PS52016">
    <property type="entry name" value="TONB_DEPENDENT_REC_3"/>
    <property type="match status" value="1"/>
</dbReference>
<evidence type="ECO:0000259" key="13">
    <source>
        <dbReference type="Pfam" id="PF00593"/>
    </source>
</evidence>
<dbReference type="PANTHER" id="PTHR30069">
    <property type="entry name" value="TONB-DEPENDENT OUTER MEMBRANE RECEPTOR"/>
    <property type="match status" value="1"/>
</dbReference>
<evidence type="ECO:0000259" key="14">
    <source>
        <dbReference type="Pfam" id="PF07715"/>
    </source>
</evidence>
<feature type="signal peptide" evidence="12">
    <location>
        <begin position="1"/>
        <end position="21"/>
    </location>
</feature>
<dbReference type="NCBIfam" id="TIGR04056">
    <property type="entry name" value="OMP_RagA_SusC"/>
    <property type="match status" value="1"/>
</dbReference>
<dbReference type="Pfam" id="PF00593">
    <property type="entry name" value="TonB_dep_Rec_b-barrel"/>
    <property type="match status" value="1"/>
</dbReference>
<dbReference type="Gene3D" id="2.170.130.10">
    <property type="entry name" value="TonB-dependent receptor, plug domain"/>
    <property type="match status" value="1"/>
</dbReference>
<feature type="chain" id="PRO_5045183011" evidence="12">
    <location>
        <begin position="22"/>
        <end position="1063"/>
    </location>
</feature>
<evidence type="ECO:0000256" key="7">
    <source>
        <dbReference type="ARBA" id="ARBA00023136"/>
    </source>
</evidence>
<dbReference type="InterPro" id="IPR036942">
    <property type="entry name" value="Beta-barrel_TonB_sf"/>
</dbReference>
<feature type="domain" description="TonB-dependent receptor-like beta-barrel" evidence="13">
    <location>
        <begin position="450"/>
        <end position="1020"/>
    </location>
</feature>
<dbReference type="Pfam" id="PF07715">
    <property type="entry name" value="Plug"/>
    <property type="match status" value="1"/>
</dbReference>
<dbReference type="Gene3D" id="2.60.40.1120">
    <property type="entry name" value="Carboxypeptidase-like, regulatory domain"/>
    <property type="match status" value="1"/>
</dbReference>
<dbReference type="InterPro" id="IPR023997">
    <property type="entry name" value="TonB-dep_OMP_SusC/RagA_CS"/>
</dbReference>
<dbReference type="InterPro" id="IPR012910">
    <property type="entry name" value="Plug_dom"/>
</dbReference>
<reference evidence="16" key="1">
    <citation type="journal article" date="2019" name="Int. J. Syst. Evol. Microbiol.">
        <title>The Global Catalogue of Microorganisms (GCM) 10K type strain sequencing project: providing services to taxonomists for standard genome sequencing and annotation.</title>
        <authorList>
            <consortium name="The Broad Institute Genomics Platform"/>
            <consortium name="The Broad Institute Genome Sequencing Center for Infectious Disease"/>
            <person name="Wu L."/>
            <person name="Ma J."/>
        </authorList>
    </citation>
    <scope>NUCLEOTIDE SEQUENCE [LARGE SCALE GENOMIC DNA]</scope>
    <source>
        <strain evidence="16">CGMCC 4.1782</strain>
    </source>
</reference>
<comment type="similarity">
    <text evidence="10 11">Belongs to the TonB-dependent receptor family.</text>
</comment>
<dbReference type="InterPro" id="IPR037066">
    <property type="entry name" value="Plug_dom_sf"/>
</dbReference>
<evidence type="ECO:0000256" key="9">
    <source>
        <dbReference type="ARBA" id="ARBA00023237"/>
    </source>
</evidence>
<evidence type="ECO:0000256" key="10">
    <source>
        <dbReference type="PROSITE-ProRule" id="PRU01360"/>
    </source>
</evidence>
<evidence type="ECO:0000256" key="12">
    <source>
        <dbReference type="SAM" id="SignalP"/>
    </source>
</evidence>
<dbReference type="SUPFAM" id="SSF49464">
    <property type="entry name" value="Carboxypeptidase regulatory domain-like"/>
    <property type="match status" value="1"/>
</dbReference>
<keyword evidence="2 10" id="KW-0813">Transport</keyword>
<organism evidence="15 16">
    <name type="scientific">Pontibacter ruber</name>
    <dbReference type="NCBI Taxonomy" id="1343895"/>
    <lineage>
        <taxon>Bacteria</taxon>
        <taxon>Pseudomonadati</taxon>
        <taxon>Bacteroidota</taxon>
        <taxon>Cytophagia</taxon>
        <taxon>Cytophagales</taxon>
        <taxon>Hymenobacteraceae</taxon>
        <taxon>Pontibacter</taxon>
    </lineage>
</organism>
<keyword evidence="4 10" id="KW-0812">Transmembrane</keyword>
<evidence type="ECO:0000313" key="16">
    <source>
        <dbReference type="Proteomes" id="UP001597374"/>
    </source>
</evidence>
<dbReference type="Gene3D" id="2.40.170.20">
    <property type="entry name" value="TonB-dependent receptor, beta-barrel domain"/>
    <property type="match status" value="1"/>
</dbReference>
<sequence length="1063" mass="115787">MKRLLLLNFILVFVLLQQAMAQGRTVTGTVTDAATGEGLPGVAVLVQGTTVGTTTGADGAYTINVPEGSNTLSFRFIGYTTVTRNIDNASTIDVTMNVDTRQLEEVVVTAIGIEREQKALGYSVQQVGAEQIEKSTTPNLVNALNGKVAGVNIISASGAPGAPAKINIRGNTSIIGSNTPLFVIDGVPIDNSSSFTGNPDNGANNNLLGGVAVSNRAVDINPDDVESVSVLKGPAATALYGIRAGNGAIVITTKKGQKGKAVINYSTSYTLDRVNQLPELQRRYGQGSGGEFTGTFPGFNSVLSWGPLLDTMRFDGQPYLYDVNGFLVSQNDPTATEKRAIAYDNLDNFFETGHTWNNTLNLSGGTDKADYYVSLSHSTQNGVVPKSEFDRTSIRITGSTQLSEKLSTFGSANYIKSGGKRLQQGSNVSGVMLGLLRAPISFDLTNGIDDDPADNPASYVLPDGRQRTYREGAGYDNPFWSINRNPFEDDVNRLIGYIGGEYKFTDWFSSTLRVGTDFYNDRRTGGLDIFSRAAPAGQTFEEQIFNRDFNTDLLLTFNRDFSEDLNTRLILGHNYFLSRFQRLFSQGSTLANPTFFDLSNAASIIARENQRDIERVAAYADATISYKETYFLNLTGRNEWSSTLPSSDNSFFYPAVSFGFVFTEPLGLADGTTLPFGKFRISYAVAGNDAPAYSLTTPYVRPAWGDGWTAGISFPFRGVPGYAIATQLGNPDLKAEKNKSFETGLDLRFFENRLGLDFTYYRNVSEDQIIPVAFSATSGFLTKVLNAGEIENKGVEVVLRGTPVQTDNFNWDAIVNFTRNRSEVVELIEGVESITLNGFTRPTSRAVVGEPYGVLYGGKWARNEQGQILIGEDGFPFPADEEGIIGDPNPDWTAGITNTLSYKGINLSFLFDIRKGGDIWNGTEGIMRFFGTSKATENRGELFVFEGVKEDGTPNTQQVVLDESWYTGQGGGFGVVDEQFVEEASWVRLRELTLGYNLPSGWLEGSPISAVNVAFTGRNLWLDTDYSGIDPETNLTGASNGFGLEYFNMPNTRSYGLSLRVTF</sequence>
<gene>
    <name evidence="15" type="ORF">ACFSKP_18255</name>
</gene>
<dbReference type="PANTHER" id="PTHR30069:SF29">
    <property type="entry name" value="HEMOGLOBIN AND HEMOGLOBIN-HAPTOGLOBIN-BINDING PROTEIN 1-RELATED"/>
    <property type="match status" value="1"/>
</dbReference>
<keyword evidence="7 10" id="KW-0472">Membrane</keyword>
<keyword evidence="6 11" id="KW-0798">TonB box</keyword>
<evidence type="ECO:0000256" key="11">
    <source>
        <dbReference type="RuleBase" id="RU003357"/>
    </source>
</evidence>
<dbReference type="RefSeq" id="WP_250431851.1">
    <property type="nucleotide sequence ID" value="NZ_JALPRR010000004.1"/>
</dbReference>
<comment type="subcellular location">
    <subcellularLocation>
        <location evidence="1 10">Cell outer membrane</location>
        <topology evidence="1 10">Multi-pass membrane protein</topology>
    </subcellularLocation>
</comment>
<dbReference type="InterPro" id="IPR023996">
    <property type="entry name" value="TonB-dep_OMP_SusC/RagA"/>
</dbReference>
<dbReference type="InterPro" id="IPR008969">
    <property type="entry name" value="CarboxyPept-like_regulatory"/>
</dbReference>
<dbReference type="EMBL" id="JBHUIM010000003">
    <property type="protein sequence ID" value="MFD2248217.1"/>
    <property type="molecule type" value="Genomic_DNA"/>
</dbReference>
<dbReference type="NCBIfam" id="TIGR04057">
    <property type="entry name" value="SusC_RagA_signa"/>
    <property type="match status" value="1"/>
</dbReference>
<evidence type="ECO:0000256" key="4">
    <source>
        <dbReference type="ARBA" id="ARBA00022692"/>
    </source>
</evidence>
<keyword evidence="16" id="KW-1185">Reference proteome</keyword>
<evidence type="ECO:0000256" key="8">
    <source>
        <dbReference type="ARBA" id="ARBA00023170"/>
    </source>
</evidence>
<keyword evidence="8" id="KW-0675">Receptor</keyword>
<dbReference type="Proteomes" id="UP001597374">
    <property type="component" value="Unassembled WGS sequence"/>
</dbReference>
<dbReference type="SUPFAM" id="SSF56935">
    <property type="entry name" value="Porins"/>
    <property type="match status" value="1"/>
</dbReference>
<proteinExistence type="inferred from homology"/>
<comment type="caution">
    <text evidence="15">The sequence shown here is derived from an EMBL/GenBank/DDBJ whole genome shotgun (WGS) entry which is preliminary data.</text>
</comment>
<dbReference type="Pfam" id="PF13715">
    <property type="entry name" value="CarbopepD_reg_2"/>
    <property type="match status" value="1"/>
</dbReference>
<accession>A0ABW5D0L2</accession>